<dbReference type="RefSeq" id="WP_114013377.1">
    <property type="nucleotide sequence ID" value="NZ_QOIM01000017.1"/>
</dbReference>
<reference evidence="1 2" key="1">
    <citation type="submission" date="2018-06" db="EMBL/GenBank/DDBJ databases">
        <title>Streptomyces reniochalinae sp. nov. and Streptomyces diacarnus sp. nov. from marine sponges.</title>
        <authorList>
            <person name="Li L."/>
        </authorList>
    </citation>
    <scope>NUCLEOTIDE SEQUENCE [LARGE SCALE GENOMIC DNA]</scope>
    <source>
        <strain evidence="1 2">LHW50302</strain>
    </source>
</reference>
<organism evidence="1 2">
    <name type="scientific">Streptomyces reniochalinae</name>
    <dbReference type="NCBI Taxonomy" id="2250578"/>
    <lineage>
        <taxon>Bacteria</taxon>
        <taxon>Bacillati</taxon>
        <taxon>Actinomycetota</taxon>
        <taxon>Actinomycetes</taxon>
        <taxon>Kitasatosporales</taxon>
        <taxon>Streptomycetaceae</taxon>
        <taxon>Streptomyces</taxon>
    </lineage>
</organism>
<dbReference type="SUPFAM" id="SSF46785">
    <property type="entry name" value="Winged helix' DNA-binding domain"/>
    <property type="match status" value="1"/>
</dbReference>
<accession>A0A367F7T0</accession>
<dbReference type="InterPro" id="IPR007995">
    <property type="entry name" value="DUF742"/>
</dbReference>
<name>A0A367F7T0_9ACTN</name>
<dbReference type="InterPro" id="IPR036390">
    <property type="entry name" value="WH_DNA-bd_sf"/>
</dbReference>
<dbReference type="AlphaFoldDB" id="A0A367F7T0"/>
<dbReference type="Proteomes" id="UP000253507">
    <property type="component" value="Unassembled WGS sequence"/>
</dbReference>
<evidence type="ECO:0000313" key="1">
    <source>
        <dbReference type="EMBL" id="RCG25717.1"/>
    </source>
</evidence>
<dbReference type="EMBL" id="QOIM01000017">
    <property type="protein sequence ID" value="RCG25717.1"/>
    <property type="molecule type" value="Genomic_DNA"/>
</dbReference>
<dbReference type="PANTHER" id="PTHR36221">
    <property type="entry name" value="DUF742 DOMAIN-CONTAINING PROTEIN"/>
    <property type="match status" value="1"/>
</dbReference>
<dbReference type="Pfam" id="PF05331">
    <property type="entry name" value="DUF742"/>
    <property type="match status" value="1"/>
</dbReference>
<dbReference type="Gene3D" id="1.10.10.10">
    <property type="entry name" value="Winged helix-like DNA-binding domain superfamily/Winged helix DNA-binding domain"/>
    <property type="match status" value="1"/>
</dbReference>
<sequence length="132" mass="13980">MNPGARADRAPRLVRPYAVTGGRSRPTRNTLDLITVVRVRHLPPPPVAMAPTELSPEQERVVAICRDGGLTVAEIAAQLSLPVSVTKVVVSDLVDGGLVTAQAPPPPTHLAAAYAQQTDALLERVLDGLRNL</sequence>
<dbReference type="OrthoDB" id="3534386at2"/>
<gene>
    <name evidence="1" type="ORF">DQ392_00225</name>
</gene>
<comment type="caution">
    <text evidence="1">The sequence shown here is derived from an EMBL/GenBank/DDBJ whole genome shotgun (WGS) entry which is preliminary data.</text>
</comment>
<dbReference type="PANTHER" id="PTHR36221:SF1">
    <property type="entry name" value="DUF742 DOMAIN-CONTAINING PROTEIN"/>
    <property type="match status" value="1"/>
</dbReference>
<dbReference type="InterPro" id="IPR036388">
    <property type="entry name" value="WH-like_DNA-bd_sf"/>
</dbReference>
<proteinExistence type="predicted"/>
<evidence type="ECO:0000313" key="2">
    <source>
        <dbReference type="Proteomes" id="UP000253507"/>
    </source>
</evidence>
<protein>
    <submittedName>
        <fullName evidence="1">DUF742 domain-containing protein</fullName>
    </submittedName>
</protein>
<keyword evidence="2" id="KW-1185">Reference proteome</keyword>